<proteinExistence type="predicted"/>
<feature type="transmembrane region" description="Helical" evidence="3">
    <location>
        <begin position="378"/>
        <end position="402"/>
    </location>
</feature>
<feature type="transmembrane region" description="Helical" evidence="3">
    <location>
        <begin position="276"/>
        <end position="298"/>
    </location>
</feature>
<evidence type="ECO:0000313" key="6">
    <source>
        <dbReference type="Proteomes" id="UP001209681"/>
    </source>
</evidence>
<feature type="transmembrane region" description="Helical" evidence="3">
    <location>
        <begin position="414"/>
        <end position="434"/>
    </location>
</feature>
<dbReference type="InterPro" id="IPR050616">
    <property type="entry name" value="CPA3_Na-H_Antiporter_A"/>
</dbReference>
<feature type="transmembrane region" description="Helical" evidence="3">
    <location>
        <begin position="79"/>
        <end position="102"/>
    </location>
</feature>
<comment type="caution">
    <text evidence="5">The sequence shown here is derived from an EMBL/GenBank/DDBJ whole genome shotgun (WGS) entry which is preliminary data.</text>
</comment>
<dbReference type="PANTHER" id="PTHR43373:SF1">
    <property type="entry name" value="NA(+)_H(+) ANTIPORTER SUBUNIT A"/>
    <property type="match status" value="1"/>
</dbReference>
<dbReference type="InterPro" id="IPR001750">
    <property type="entry name" value="ND/Mrp_TM"/>
</dbReference>
<feature type="transmembrane region" description="Helical" evidence="3">
    <location>
        <begin position="167"/>
        <end position="188"/>
    </location>
</feature>
<organism evidence="5 6">
    <name type="scientific">Desulfobotulus pelophilus</name>
    <dbReference type="NCBI Taxonomy" id="2823377"/>
    <lineage>
        <taxon>Bacteria</taxon>
        <taxon>Pseudomonadati</taxon>
        <taxon>Thermodesulfobacteriota</taxon>
        <taxon>Desulfobacteria</taxon>
        <taxon>Desulfobacterales</taxon>
        <taxon>Desulfobacteraceae</taxon>
        <taxon>Desulfobotulus</taxon>
    </lineage>
</organism>
<dbReference type="Pfam" id="PF00361">
    <property type="entry name" value="Proton_antipo_M"/>
    <property type="match status" value="1"/>
</dbReference>
<keyword evidence="6" id="KW-1185">Reference proteome</keyword>
<sequence>METLHSIIPLLAVLVSLAVVPAIVSSRSENAREGWTFAAAFIKFGLVASMTPFVLQGGSYTFTLVEVIPGVPIAFRVDAFGMLFALVSSSLWIVTSAYSIGYMRGLDEHSQTRYFSFFAISLSATIGVAFSANLLTMYLFYEMLSFATYPLVAHHQDHEARVSGRKYIGYILGASICLALPAMLYVYVQAGNLDFTAGGVLTADTGKGTLLVLALMFVFGFAKAGVMPFHSWLPAAMVAPTPVSSLLHAVAVVKVGVFCVFRALTGTLGTTPLSDAGIGTVIAVIASITILVSSLIALSQDELKRRLAFSTIGQLSYIILGAALLTPAALQGGMMHITMHAFGKITLFFCAGAIFVASGKKYISQMKGIGRRMPVTMTAFFIGALSVIGLPPAGGFLSKWYLVIGTLEAGQIGFLAVLLFSSILNAAYFLPIVYRAFFCAPEDNLFEEGIKESPPWCLYPLCITAAGSLLLFFYPQPFFRLAQLAVSQIMGG</sequence>
<keyword evidence="3" id="KW-1133">Transmembrane helix</keyword>
<comment type="subcellular location">
    <subcellularLocation>
        <location evidence="1">Endomembrane system</location>
        <topology evidence="1">Multi-pass membrane protein</topology>
    </subcellularLocation>
    <subcellularLocation>
        <location evidence="2">Membrane</location>
        <topology evidence="2">Multi-pass membrane protein</topology>
    </subcellularLocation>
</comment>
<feature type="transmembrane region" description="Helical" evidence="3">
    <location>
        <begin position="337"/>
        <end position="357"/>
    </location>
</feature>
<feature type="domain" description="NADH:quinone oxidoreductase/Mrp antiporter transmembrane" evidence="4">
    <location>
        <begin position="131"/>
        <end position="424"/>
    </location>
</feature>
<feature type="transmembrane region" description="Helical" evidence="3">
    <location>
        <begin position="36"/>
        <end position="55"/>
    </location>
</feature>
<feature type="transmembrane region" description="Helical" evidence="3">
    <location>
        <begin position="114"/>
        <end position="132"/>
    </location>
</feature>
<evidence type="ECO:0000259" key="4">
    <source>
        <dbReference type="Pfam" id="PF00361"/>
    </source>
</evidence>
<dbReference type="Proteomes" id="UP001209681">
    <property type="component" value="Unassembled WGS sequence"/>
</dbReference>
<name>A0ABT3NBB9_9BACT</name>
<protein>
    <submittedName>
        <fullName evidence="5">Monovalent cation/H+ antiporter subunit D family protein</fullName>
    </submittedName>
</protein>
<feature type="transmembrane region" description="Helical" evidence="3">
    <location>
        <begin position="208"/>
        <end position="226"/>
    </location>
</feature>
<keyword evidence="2 3" id="KW-0812">Transmembrane</keyword>
<dbReference type="PRINTS" id="PR01434">
    <property type="entry name" value="NADHDHGNASE5"/>
</dbReference>
<gene>
    <name evidence="5" type="ORF">OOT00_12275</name>
</gene>
<dbReference type="RefSeq" id="WP_265425671.1">
    <property type="nucleotide sequence ID" value="NZ_JAPFPW010000015.1"/>
</dbReference>
<keyword evidence="3" id="KW-0472">Membrane</keyword>
<feature type="transmembrane region" description="Helical" evidence="3">
    <location>
        <begin position="6"/>
        <end position="24"/>
    </location>
</feature>
<accession>A0ABT3NBB9</accession>
<evidence type="ECO:0000313" key="5">
    <source>
        <dbReference type="EMBL" id="MCW7754758.1"/>
    </source>
</evidence>
<feature type="transmembrane region" description="Helical" evidence="3">
    <location>
        <begin position="307"/>
        <end position="325"/>
    </location>
</feature>
<reference evidence="5 6" key="1">
    <citation type="submission" date="2022-11" db="EMBL/GenBank/DDBJ databases">
        <title>Desulfobotulus tamanensis H1 sp. nov. - anaerobic, alkaliphilic, sulphate reducing bacterium isolated from terrestrial mud volcano.</title>
        <authorList>
            <person name="Frolova A."/>
            <person name="Merkel A.Y."/>
            <person name="Slobodkin A.I."/>
        </authorList>
    </citation>
    <scope>NUCLEOTIDE SEQUENCE [LARGE SCALE GENOMIC DNA]</scope>
    <source>
        <strain evidence="5 6">H1</strain>
    </source>
</reference>
<feature type="transmembrane region" description="Helical" evidence="3">
    <location>
        <begin position="455"/>
        <end position="474"/>
    </location>
</feature>
<evidence type="ECO:0000256" key="1">
    <source>
        <dbReference type="ARBA" id="ARBA00004127"/>
    </source>
</evidence>
<evidence type="ECO:0000256" key="3">
    <source>
        <dbReference type="SAM" id="Phobius"/>
    </source>
</evidence>
<dbReference type="PANTHER" id="PTHR43373">
    <property type="entry name" value="NA(+)/H(+) ANTIPORTER SUBUNIT"/>
    <property type="match status" value="1"/>
</dbReference>
<evidence type="ECO:0000256" key="2">
    <source>
        <dbReference type="RuleBase" id="RU000320"/>
    </source>
</evidence>
<dbReference type="EMBL" id="JAPFPW010000015">
    <property type="protein sequence ID" value="MCW7754758.1"/>
    <property type="molecule type" value="Genomic_DNA"/>
</dbReference>